<feature type="compositionally biased region" description="Polar residues" evidence="10">
    <location>
        <begin position="1877"/>
        <end position="1895"/>
    </location>
</feature>
<feature type="transmembrane region" description="Helical" evidence="11">
    <location>
        <begin position="926"/>
        <end position="950"/>
    </location>
</feature>
<keyword evidence="9 11" id="KW-0472">Membrane</keyword>
<keyword evidence="5" id="KW-0677">Repeat</keyword>
<keyword evidence="7" id="KW-0067">ATP-binding</keyword>
<dbReference type="CDD" id="cd18578">
    <property type="entry name" value="ABC_6TM_Pgp_ABCB1_D2_like"/>
    <property type="match status" value="1"/>
</dbReference>
<gene>
    <name evidence="15" type="ORF">PoMZ_05686</name>
</gene>
<dbReference type="FunFam" id="3.40.50.300:FF:000913">
    <property type="entry name" value="ABC multidrug transporter SitT"/>
    <property type="match status" value="1"/>
</dbReference>
<dbReference type="Pfam" id="PF00664">
    <property type="entry name" value="ABC_membrane"/>
    <property type="match status" value="2"/>
</dbReference>
<feature type="compositionally biased region" description="Low complexity" evidence="10">
    <location>
        <begin position="1973"/>
        <end position="1986"/>
    </location>
</feature>
<keyword evidence="3" id="KW-0813">Transport</keyword>
<organism evidence="15 16">
    <name type="scientific">Pyricularia oryzae</name>
    <name type="common">Rice blast fungus</name>
    <name type="synonym">Magnaporthe oryzae</name>
    <dbReference type="NCBI Taxonomy" id="318829"/>
    <lineage>
        <taxon>Eukaryota</taxon>
        <taxon>Fungi</taxon>
        <taxon>Dikarya</taxon>
        <taxon>Ascomycota</taxon>
        <taxon>Pezizomycotina</taxon>
        <taxon>Sordariomycetes</taxon>
        <taxon>Sordariomycetidae</taxon>
        <taxon>Magnaporthales</taxon>
        <taxon>Pyriculariaceae</taxon>
        <taxon>Pyricularia</taxon>
    </lineage>
</organism>
<dbReference type="SUPFAM" id="SSF90123">
    <property type="entry name" value="ABC transporter transmembrane region"/>
    <property type="match status" value="2"/>
</dbReference>
<name>A0A4P7NNT1_PYROR</name>
<dbReference type="PANTHER" id="PTHR43394">
    <property type="entry name" value="ATP-DEPENDENT PERMEASE MDL1, MITOCHONDRIAL"/>
    <property type="match status" value="1"/>
</dbReference>
<dbReference type="InterPro" id="IPR036640">
    <property type="entry name" value="ABC1_TM_sf"/>
</dbReference>
<keyword evidence="8 11" id="KW-1133">Transmembrane helix</keyword>
<dbReference type="PANTHER" id="PTHR43394:SF11">
    <property type="entry name" value="ATP-BINDING CASSETTE TRANSPORTER"/>
    <property type="match status" value="1"/>
</dbReference>
<dbReference type="InterPro" id="IPR003010">
    <property type="entry name" value="C-N_Hydrolase"/>
</dbReference>
<feature type="compositionally biased region" description="Basic and acidic residues" evidence="10">
    <location>
        <begin position="2262"/>
        <end position="2273"/>
    </location>
</feature>
<evidence type="ECO:0000256" key="1">
    <source>
        <dbReference type="ARBA" id="ARBA00004141"/>
    </source>
</evidence>
<sequence>MAEDRAIIPPQGSENPDMLAPPAMEEIKDSRLISLPSEDGHDGRISRVGDGEISDHEGQASPSADFPPTATAVDSTGTSSSLSPADTESASSGSPLPQSETVDAATGPPMPTINEGEALSSSASNSPHEGTKNAANGISATTPSPLQPLQSHPVIPSTQSSSATLAPGPTSQGRNILSNRSSAAGAAGLGGGAGLGNPKVGLGAGVVPAVEGAGAMAGAVAAGKAESGPGFQKMDHKTTFKHFLASLRIFSYSTLGDRFILAVSVLAAMCSGAAMPCMNIAFGRVFASFTGYYHQNGRTLTNEDFRNLILECVRYLVYLFVARFIFCYVAYLGFRIVSLRISATLRLQYMRAVLSMRVSALDALPPGQTAAVVTMLASTLQQGISERAAIAVQAAALVVAALAVAFSHNWELSLVTCSGVVLIAAVYAATTPLLVRAVNAVQACEVRASAAAAEAFAAVRMVAACGAEHKMARRYDGWVDRGAAEGMRLRPVLALQQAPVFFAIYATFALCFWYALKMYMEGRINTPESMIVVLLCVMMLTGSVSTLTTPIAAAARSANAAAVFYRVIDAPRPKTDGLSGPEAAPLASGDLVLTNVNFAYPTRPLTRVLANLSVRFPAGKTTAIVGPSGSGKSTVVALLERWYEMDGDPVGNIGVLWLRNGIVAAGGKPLKEIDLYWWRSQIGLVQQEPFLFNDSIFQNVAYGLVGTEWEGVGDEEKTKLGYNTPVGDAGIKLSGGQRQRLAIARAIVRRPRILILDEATSAIDPAGERVVQAALENAARGRTTIAIAHRLSTIRRADNIVVVRAGVAVEQGTHEQLMARGDGGVYFGLATAQQLGGGAAGGGDGSAGGGVELADESPEAGGQESADLRLGEEKKEVGERVAETLGHSGNPGLLRKVKKTTGAEPKKKRGLLGSFGMLLREQMGHWPWYLVMALGALGGGASPALQAWLFANLVTLFQLWGDFARLRAAANFWCLMFVMLATGVGISYFALAWSATRLSFYIIPHYRKEYMRNILLKPISFFDDDANSTGALAARLATDPAQLQQLLGMNMGFVAVSILSVVGCLAISFYFGWKLTAVTVVTTLPLILGAAFFRVRYEKRLEAMGAAVFAESAKFATESVGAFRTVSSLTLERAICQRYRLLLEKHVREALPRSAASTVLFALSDSIALLCMAFVLWYGGKLMADHEYLPFQYVVVYIAVLQGGMGAGQWLSYAPNIAQATVAANRIVDLRSTKDDDSQLSSLVRGDLGQGDKGVKLEFKNVWFRYPTRDAPVLNGLDLTVEKGQFAAVVGPSGSGKTTVISLLERFYNATTGSISYNGVEISHLCLRDYRREISLVAQEACIFDGSIRENILLGVEEDQMPAKKLEEALIQACCDAEIHDFITSLPEGYESVVGTKGVALSGGQKQRLAIARALVRNPRLLLLDEATSSLDSETEKAVQAVFEKTKGSRTMIVVAHRLATVQNADVIFVLGEGKVVEKGNHASLLKKKGVYYQMFAPQVGDVDNNLNRADAIISKTHPSQLEHLDLLVLPELAFTGCNFKSLNEISPFLELSGFGISSLWARTTALKHNCHVVVGYPEKVDVEPIWPTSPEYYNSCIMVDGEGETVGNYRKSFLDVDERWALEGRDGFFDEEVDGLGVIAMGICSDINPYKMEAPWASFEFAYHALDSEARLVIVTMSWPTQEDIGQYSCQPSEPDMAMVVYWTERLEPLIRAENDEETIVVFCNRTGTEGDMTYAGSSAVLGIKDGEISIYGILGRGVKELLVVDTDDPPLAKLVDSARSTAFETTESTPSPLEQDFAALAPEPLRLTRTKSPVPSQEPLKDSSSNFLKVPKSSSDPNHAPQKSLPDPKLGAKPVVAPLHTSFSSHQTPAMPRPNSHSSQQNSPDTTNETPQTAKLEAARLTSPVDQRGPSIGMRRSAAAQCLTIDTHVDTMYRKVTKAEPASAPSRSHQPGSALSPAVRLPKSSVLISPPLPSDLSSINSPLLETPTGPSPLPDDLRPKWDFSADSSQYLAGLKPLSPSRFGRTHPTTTGFLTSPRTPETPYPELFEDAPQEDYSGVWRRRGKDSSALEAATDERPGTRSRTGSESYRKISKTPQPFKTRDGDDESRRPTEKFVGDIRHSSSTPRRSKGGGRASPRQELLKSYRNRGSDSTCIPIAASPSVFQTRFEPEDIRMPPKSQRTTPTPMQQKEKGSISVPTSPGAQLPHRVRSPPQQRALRPAPSLPQLTQKRSKSPANLEPPPDLPRRSKSPQGRSTPSHATRPDHGGSEVQKRNGAARTRNRSSTACAASGPTIPPQAAETPAQQGSQITRPHTSQGTRGRVSPFPVLPRHARQASQSAAEMPSMERSSRRSRSRGEASRTTRGRSSPRAFGDGAADDEIVATISKVTRGCPAHSSAARGDTTGVHLAADGQMYSIAFSEGFQSLADVILPRVRDGRDVVEKRRN</sequence>
<proteinExistence type="inferred from homology"/>
<dbReference type="CDD" id="cd18577">
    <property type="entry name" value="ABC_6TM_Pgp_ABCB1_D1_like"/>
    <property type="match status" value="1"/>
</dbReference>
<evidence type="ECO:0000256" key="6">
    <source>
        <dbReference type="ARBA" id="ARBA00022741"/>
    </source>
</evidence>
<dbReference type="InterPro" id="IPR011527">
    <property type="entry name" value="ABC1_TM_dom"/>
</dbReference>
<evidence type="ECO:0000259" key="13">
    <source>
        <dbReference type="PROSITE" id="PS50893"/>
    </source>
</evidence>
<dbReference type="PROSITE" id="PS50893">
    <property type="entry name" value="ABC_TRANSPORTER_2"/>
    <property type="match status" value="2"/>
</dbReference>
<dbReference type="Pfam" id="PF00795">
    <property type="entry name" value="CN_hydrolase"/>
    <property type="match status" value="1"/>
</dbReference>
<dbReference type="EMBL" id="CP034209">
    <property type="protein sequence ID" value="QBZ63995.1"/>
    <property type="molecule type" value="Genomic_DNA"/>
</dbReference>
<dbReference type="FunFam" id="3.40.50.300:FF:000604">
    <property type="entry name" value="ABC transporter B family member 28"/>
    <property type="match status" value="1"/>
</dbReference>
<dbReference type="GO" id="GO:0016887">
    <property type="term" value="F:ATP hydrolysis activity"/>
    <property type="evidence" value="ECO:0007669"/>
    <property type="project" value="InterPro"/>
</dbReference>
<feature type="compositionally biased region" description="Basic and acidic residues" evidence="10">
    <location>
        <begin position="2101"/>
        <end position="2122"/>
    </location>
</feature>
<feature type="region of interest" description="Disordered" evidence="10">
    <location>
        <begin position="838"/>
        <end position="868"/>
    </location>
</feature>
<comment type="subcellular location">
    <subcellularLocation>
        <location evidence="1">Membrane</location>
        <topology evidence="1">Multi-pass membrane protein</topology>
    </subcellularLocation>
</comment>
<feature type="transmembrane region" description="Helical" evidence="11">
    <location>
        <begin position="259"/>
        <end position="282"/>
    </location>
</feature>
<dbReference type="SUPFAM" id="SSF56317">
    <property type="entry name" value="Carbon-nitrogen hydrolase"/>
    <property type="match status" value="1"/>
</dbReference>
<feature type="region of interest" description="Disordered" evidence="10">
    <location>
        <begin position="1939"/>
        <end position="1959"/>
    </location>
</feature>
<keyword evidence="6" id="KW-0547">Nucleotide-binding</keyword>
<comment type="similarity">
    <text evidence="2">Belongs to the ABC transporter superfamily. ABCB family. Multidrug resistance exporter (TC 3.A.1.201) subfamily.</text>
</comment>
<dbReference type="Gene3D" id="3.60.110.10">
    <property type="entry name" value="Carbon-nitrogen hydrolase"/>
    <property type="match status" value="1"/>
</dbReference>
<feature type="transmembrane region" description="Helical" evidence="11">
    <location>
        <begin position="970"/>
        <end position="991"/>
    </location>
</feature>
<feature type="domain" description="ABC transporter" evidence="13">
    <location>
        <begin position="1257"/>
        <end position="1498"/>
    </location>
</feature>
<dbReference type="GO" id="GO:0005743">
    <property type="term" value="C:mitochondrial inner membrane"/>
    <property type="evidence" value="ECO:0007669"/>
    <property type="project" value="TreeGrafter"/>
</dbReference>
<evidence type="ECO:0000256" key="4">
    <source>
        <dbReference type="ARBA" id="ARBA00022692"/>
    </source>
</evidence>
<dbReference type="InterPro" id="IPR039421">
    <property type="entry name" value="Type_1_exporter"/>
</dbReference>
<feature type="region of interest" description="Disordered" evidence="10">
    <location>
        <begin position="2016"/>
        <end position="2378"/>
    </location>
</feature>
<feature type="transmembrane region" description="Helical" evidence="11">
    <location>
        <begin position="412"/>
        <end position="435"/>
    </location>
</feature>
<feature type="transmembrane region" description="Helical" evidence="11">
    <location>
        <begin position="531"/>
        <end position="555"/>
    </location>
</feature>
<evidence type="ECO:0000256" key="7">
    <source>
        <dbReference type="ARBA" id="ARBA00022840"/>
    </source>
</evidence>
<evidence type="ECO:0000313" key="15">
    <source>
        <dbReference type="EMBL" id="QBZ63995.1"/>
    </source>
</evidence>
<dbReference type="Gene3D" id="1.20.1560.10">
    <property type="entry name" value="ABC transporter type 1, transmembrane domain"/>
    <property type="match status" value="1"/>
</dbReference>
<dbReference type="GO" id="GO:0015421">
    <property type="term" value="F:ABC-type oligopeptide transporter activity"/>
    <property type="evidence" value="ECO:0007669"/>
    <property type="project" value="TreeGrafter"/>
</dbReference>
<feature type="region of interest" description="Disordered" evidence="10">
    <location>
        <begin position="1973"/>
        <end position="2003"/>
    </location>
</feature>
<evidence type="ECO:0000256" key="11">
    <source>
        <dbReference type="SAM" id="Phobius"/>
    </source>
</evidence>
<dbReference type="GO" id="GO:0005524">
    <property type="term" value="F:ATP binding"/>
    <property type="evidence" value="ECO:0007669"/>
    <property type="project" value="UniProtKB-KW"/>
</dbReference>
<feature type="domain" description="CN hydrolase" evidence="12">
    <location>
        <begin position="1488"/>
        <end position="1770"/>
    </location>
</feature>
<feature type="domain" description="ABC transmembrane type-1" evidence="14">
    <location>
        <begin position="262"/>
        <end position="556"/>
    </location>
</feature>
<dbReference type="InterPro" id="IPR003593">
    <property type="entry name" value="AAA+_ATPase"/>
</dbReference>
<evidence type="ECO:0000313" key="16">
    <source>
        <dbReference type="Proteomes" id="UP000294847"/>
    </source>
</evidence>
<feature type="transmembrane region" description="Helical" evidence="11">
    <location>
        <begin position="1077"/>
        <end position="1095"/>
    </location>
</feature>
<feature type="transmembrane region" description="Helical" evidence="11">
    <location>
        <begin position="388"/>
        <end position="406"/>
    </location>
</feature>
<dbReference type="GO" id="GO:0090374">
    <property type="term" value="P:oligopeptide export from mitochondrion"/>
    <property type="evidence" value="ECO:0007669"/>
    <property type="project" value="TreeGrafter"/>
</dbReference>
<evidence type="ECO:0000256" key="3">
    <source>
        <dbReference type="ARBA" id="ARBA00022448"/>
    </source>
</evidence>
<dbReference type="SMART" id="SM00382">
    <property type="entry name" value="AAA"/>
    <property type="match status" value="2"/>
</dbReference>
<feature type="compositionally biased region" description="Polar residues" evidence="10">
    <location>
        <begin position="2180"/>
        <end position="2189"/>
    </location>
</feature>
<evidence type="ECO:0000256" key="8">
    <source>
        <dbReference type="ARBA" id="ARBA00022989"/>
    </source>
</evidence>
<evidence type="ECO:0000256" key="2">
    <source>
        <dbReference type="ARBA" id="ARBA00007577"/>
    </source>
</evidence>
<feature type="compositionally biased region" description="Polar residues" evidence="10">
    <location>
        <begin position="2028"/>
        <end position="2040"/>
    </location>
</feature>
<evidence type="ECO:0000259" key="12">
    <source>
        <dbReference type="PROSITE" id="PS50263"/>
    </source>
</evidence>
<feature type="compositionally biased region" description="Gly residues" evidence="10">
    <location>
        <begin position="838"/>
        <end position="851"/>
    </location>
</feature>
<feature type="transmembrane region" description="Helical" evidence="11">
    <location>
        <begin position="498"/>
        <end position="516"/>
    </location>
</feature>
<dbReference type="Gene3D" id="3.40.50.300">
    <property type="entry name" value="P-loop containing nucleotide triphosphate hydrolases"/>
    <property type="match status" value="2"/>
</dbReference>
<dbReference type="CDD" id="cd07566">
    <property type="entry name" value="ScNTA1_like"/>
    <property type="match status" value="1"/>
</dbReference>
<dbReference type="SUPFAM" id="SSF52540">
    <property type="entry name" value="P-loop containing nucleoside triphosphate hydrolases"/>
    <property type="match status" value="2"/>
</dbReference>
<evidence type="ECO:0000256" key="9">
    <source>
        <dbReference type="ARBA" id="ARBA00023136"/>
    </source>
</evidence>
<dbReference type="PROSITE" id="PS00211">
    <property type="entry name" value="ABC_TRANSPORTER_1"/>
    <property type="match status" value="2"/>
</dbReference>
<evidence type="ECO:0000256" key="10">
    <source>
        <dbReference type="SAM" id="MobiDB-lite"/>
    </source>
</evidence>
<feature type="compositionally biased region" description="Polar residues" evidence="10">
    <location>
        <begin position="72"/>
        <end position="101"/>
    </location>
</feature>
<feature type="domain" description="ABC transmembrane type-1" evidence="14">
    <location>
        <begin position="930"/>
        <end position="1219"/>
    </location>
</feature>
<feature type="compositionally biased region" description="Polar residues" evidence="10">
    <location>
        <begin position="2303"/>
        <end position="2319"/>
    </location>
</feature>
<feature type="transmembrane region" description="Helical" evidence="11">
    <location>
        <begin position="1155"/>
        <end position="1178"/>
    </location>
</feature>
<dbReference type="Proteomes" id="UP000294847">
    <property type="component" value="Chromosome 6"/>
</dbReference>
<feature type="transmembrane region" description="Helical" evidence="11">
    <location>
        <begin position="1051"/>
        <end position="1071"/>
    </location>
</feature>
<evidence type="ECO:0000256" key="5">
    <source>
        <dbReference type="ARBA" id="ARBA00022737"/>
    </source>
</evidence>
<dbReference type="CDD" id="cd03249">
    <property type="entry name" value="ABC_MTABC3_MDL1_MDL2"/>
    <property type="match status" value="1"/>
</dbReference>
<feature type="compositionally biased region" description="Polar residues" evidence="10">
    <location>
        <begin position="1824"/>
        <end position="1839"/>
    </location>
</feature>
<dbReference type="PROSITE" id="PS50263">
    <property type="entry name" value="CN_HYDROLASE"/>
    <property type="match status" value="1"/>
</dbReference>
<keyword evidence="4 11" id="KW-0812">Transmembrane</keyword>
<feature type="compositionally biased region" description="Polar residues" evidence="10">
    <location>
        <begin position="2251"/>
        <end position="2260"/>
    </location>
</feature>
<dbReference type="InterPro" id="IPR017871">
    <property type="entry name" value="ABC_transporter-like_CS"/>
</dbReference>
<accession>A0A4P7NNT1</accession>
<dbReference type="InterPro" id="IPR003439">
    <property type="entry name" value="ABC_transporter-like_ATP-bd"/>
</dbReference>
<protein>
    <submittedName>
        <fullName evidence="15">Uncharacterized protein</fullName>
    </submittedName>
</protein>
<feature type="region of interest" description="Disordered" evidence="10">
    <location>
        <begin position="1809"/>
        <end position="1913"/>
    </location>
</feature>
<dbReference type="Pfam" id="PF00005">
    <property type="entry name" value="ABC_tran"/>
    <property type="match status" value="2"/>
</dbReference>
<feature type="transmembrane region" description="Helical" evidence="11">
    <location>
        <begin position="315"/>
        <end position="337"/>
    </location>
</feature>
<feature type="region of interest" description="Disordered" evidence="10">
    <location>
        <begin position="1"/>
        <end position="177"/>
    </location>
</feature>
<evidence type="ECO:0000259" key="14">
    <source>
        <dbReference type="PROSITE" id="PS50929"/>
    </source>
</evidence>
<feature type="domain" description="ABC transporter" evidence="13">
    <location>
        <begin position="591"/>
        <end position="830"/>
    </location>
</feature>
<dbReference type="PROSITE" id="PS50929">
    <property type="entry name" value="ABC_TM1F"/>
    <property type="match status" value="2"/>
</dbReference>
<feature type="compositionally biased region" description="Basic and acidic residues" evidence="10">
    <location>
        <begin position="38"/>
        <end position="58"/>
    </location>
</feature>
<feature type="compositionally biased region" description="Polar residues" evidence="10">
    <location>
        <begin position="119"/>
        <end position="177"/>
    </location>
</feature>
<reference evidence="15 16" key="1">
    <citation type="journal article" date="2019" name="Mol. Biol. Evol.">
        <title>Blast fungal genomes show frequent chromosomal changes, gene gains and losses, and effector gene turnover.</title>
        <authorList>
            <person name="Gomez Luciano L.B."/>
            <person name="Jason Tsai I."/>
            <person name="Chuma I."/>
            <person name="Tosa Y."/>
            <person name="Chen Y.H."/>
            <person name="Li J.Y."/>
            <person name="Li M.Y."/>
            <person name="Jade Lu M.Y."/>
            <person name="Nakayashiki H."/>
            <person name="Li W.H."/>
        </authorList>
    </citation>
    <scope>NUCLEOTIDE SEQUENCE [LARGE SCALE GENOMIC DNA]</scope>
    <source>
        <strain evidence="15">MZ5-1-6</strain>
    </source>
</reference>
<dbReference type="InterPro" id="IPR027417">
    <property type="entry name" value="P-loop_NTPase"/>
</dbReference>
<dbReference type="InterPro" id="IPR036526">
    <property type="entry name" value="C-N_Hydrolase_sf"/>
</dbReference>